<keyword evidence="1" id="KW-0732">Signal</keyword>
<feature type="signal peptide" evidence="1">
    <location>
        <begin position="1"/>
        <end position="22"/>
    </location>
</feature>
<proteinExistence type="predicted"/>
<feature type="chain" id="PRO_5046901848" evidence="1">
    <location>
        <begin position="23"/>
        <end position="225"/>
    </location>
</feature>
<protein>
    <submittedName>
        <fullName evidence="2">CpaD family pilus assembly protein</fullName>
    </submittedName>
</protein>
<comment type="caution">
    <text evidence="2">The sequence shown here is derived from an EMBL/GenBank/DDBJ whole genome shotgun (WGS) entry which is preliminary data.</text>
</comment>
<dbReference type="EMBL" id="JAQQKX010000022">
    <property type="protein sequence ID" value="MDC7685164.1"/>
    <property type="molecule type" value="Genomic_DNA"/>
</dbReference>
<organism evidence="2 3">
    <name type="scientific">Asticcacaulis aquaticus</name>
    <dbReference type="NCBI Taxonomy" id="2984212"/>
    <lineage>
        <taxon>Bacteria</taxon>
        <taxon>Pseudomonadati</taxon>
        <taxon>Pseudomonadota</taxon>
        <taxon>Alphaproteobacteria</taxon>
        <taxon>Caulobacterales</taxon>
        <taxon>Caulobacteraceae</taxon>
        <taxon>Asticcacaulis</taxon>
    </lineage>
</organism>
<name>A0ABT5HYV0_9CAUL</name>
<dbReference type="InterPro" id="IPR013361">
    <property type="entry name" value="Pilus_CpaD"/>
</dbReference>
<evidence type="ECO:0000256" key="1">
    <source>
        <dbReference type="SAM" id="SignalP"/>
    </source>
</evidence>
<dbReference type="Pfam" id="PF09476">
    <property type="entry name" value="Pilus_CpaD"/>
    <property type="match status" value="1"/>
</dbReference>
<dbReference type="InterPro" id="IPR019027">
    <property type="entry name" value="Pilus_biogenesis_CpaD-related"/>
</dbReference>
<dbReference type="Proteomes" id="UP001214854">
    <property type="component" value="Unassembled WGS sequence"/>
</dbReference>
<evidence type="ECO:0000313" key="3">
    <source>
        <dbReference type="Proteomes" id="UP001214854"/>
    </source>
</evidence>
<sequence>MSNLTPVLRLAALALTGLPLLAACASDNSAKLEAPLPTEAYTLQAQSRSEAIHLKINPKGFSENQRRALDQIARRASWDSGEAVDVRIVTANGPDAVRAGYAVRDYLMQHQVEAHVIGYSTAEAQPADVVSISLVEYRADIPQCGQSWENLGRTGGNKAYKNFGCSITANLAAQVADPRDLAGPQTATPADAGRRAVVIDKYRKGEVTSAADNEAAKGTISDAIK</sequence>
<reference evidence="2 3" key="1">
    <citation type="submission" date="2023-01" db="EMBL/GenBank/DDBJ databases">
        <title>Novel species of the genus Asticcacaulis isolated from rivers.</title>
        <authorList>
            <person name="Lu H."/>
        </authorList>
    </citation>
    <scope>NUCLEOTIDE SEQUENCE [LARGE SCALE GENOMIC DNA]</scope>
    <source>
        <strain evidence="2 3">BYS171W</strain>
    </source>
</reference>
<accession>A0ABT5HYV0</accession>
<dbReference type="RefSeq" id="WP_272749669.1">
    <property type="nucleotide sequence ID" value="NZ_JAQQKX010000022.1"/>
</dbReference>
<evidence type="ECO:0000313" key="2">
    <source>
        <dbReference type="EMBL" id="MDC7685164.1"/>
    </source>
</evidence>
<dbReference type="NCBIfam" id="TIGR02522">
    <property type="entry name" value="pilus_cpaD"/>
    <property type="match status" value="1"/>
</dbReference>
<keyword evidence="3" id="KW-1185">Reference proteome</keyword>
<gene>
    <name evidence="2" type="ORF">PQU92_17915</name>
</gene>